<evidence type="ECO:0000313" key="1">
    <source>
        <dbReference type="EMBL" id="PRW45183.1"/>
    </source>
</evidence>
<comment type="caution">
    <text evidence="1">The sequence shown here is derived from an EMBL/GenBank/DDBJ whole genome shotgun (WGS) entry which is preliminary data.</text>
</comment>
<dbReference type="Proteomes" id="UP000239899">
    <property type="component" value="Unassembled WGS sequence"/>
</dbReference>
<keyword evidence="2" id="KW-1185">Reference proteome</keyword>
<reference evidence="1 2" key="1">
    <citation type="journal article" date="2018" name="Plant J.">
        <title>Genome sequences of Chlorella sorokiniana UTEX 1602 and Micractinium conductrix SAG 241.80: implications to maltose excretion by a green alga.</title>
        <authorList>
            <person name="Arriola M.B."/>
            <person name="Velmurugan N."/>
            <person name="Zhang Y."/>
            <person name="Plunkett M.H."/>
            <person name="Hondzo H."/>
            <person name="Barney B.M."/>
        </authorList>
    </citation>
    <scope>NUCLEOTIDE SEQUENCE [LARGE SCALE GENOMIC DNA]</scope>
    <source>
        <strain evidence="2">UTEX 1602</strain>
    </source>
</reference>
<evidence type="ECO:0000313" key="2">
    <source>
        <dbReference type="Proteomes" id="UP000239899"/>
    </source>
</evidence>
<proteinExistence type="predicted"/>
<gene>
    <name evidence="1" type="ORF">C2E21_6237</name>
</gene>
<dbReference type="OrthoDB" id="517723at2759"/>
<dbReference type="EMBL" id="LHPG02000012">
    <property type="protein sequence ID" value="PRW45183.1"/>
    <property type="molecule type" value="Genomic_DNA"/>
</dbReference>
<accession>A0A2P6TLL7</accession>
<protein>
    <submittedName>
        <fullName evidence="1">Uncharacterized protein</fullName>
    </submittedName>
</protein>
<organism evidence="1 2">
    <name type="scientific">Chlorella sorokiniana</name>
    <name type="common">Freshwater green alga</name>
    <dbReference type="NCBI Taxonomy" id="3076"/>
    <lineage>
        <taxon>Eukaryota</taxon>
        <taxon>Viridiplantae</taxon>
        <taxon>Chlorophyta</taxon>
        <taxon>core chlorophytes</taxon>
        <taxon>Trebouxiophyceae</taxon>
        <taxon>Chlorellales</taxon>
        <taxon>Chlorellaceae</taxon>
        <taxon>Chlorella clade</taxon>
        <taxon>Chlorella</taxon>
    </lineage>
</organism>
<name>A0A2P6TLL7_CHLSO</name>
<dbReference type="AlphaFoldDB" id="A0A2P6TLL7"/>
<sequence length="172" mass="19549">MQKKERNDELDKPASERDEARLLELTKRVLRLRAESAQVWAQGLRRNINIVLQQPDLRCCSDCLRVRLRVVASMRANAAWYEQWARISTLRLQAVEEGHPAPPLILPYLDVQPHLAEGVPLDLPLSIDRCAACQDELDKHLFMEQASLVQTSGASEQLAGVADAVMWQRRVC</sequence>